<dbReference type="PANTHER" id="PTHR23110:SF109">
    <property type="entry name" value="FI07618P-RELATED"/>
    <property type="match status" value="1"/>
</dbReference>
<protein>
    <recommendedName>
        <fullName evidence="4">BTB domain-containing protein</fullName>
    </recommendedName>
</protein>
<dbReference type="SUPFAM" id="SSF54695">
    <property type="entry name" value="POZ domain"/>
    <property type="match status" value="1"/>
</dbReference>
<dbReference type="Gene3D" id="3.30.710.10">
    <property type="entry name" value="Potassium Channel Kv1.1, Chain A"/>
    <property type="match status" value="1"/>
</dbReference>
<feature type="compositionally biased region" description="Basic and acidic residues" evidence="3">
    <location>
        <begin position="622"/>
        <end position="639"/>
    </location>
</feature>
<reference evidence="5" key="1">
    <citation type="submission" date="2013-04" db="EMBL/GenBank/DDBJ databases">
        <authorList>
            <person name="Qu J."/>
            <person name="Murali S.C."/>
            <person name="Bandaranaike D."/>
            <person name="Bellair M."/>
            <person name="Blankenburg K."/>
            <person name="Chao H."/>
            <person name="Dinh H."/>
            <person name="Doddapaneni H."/>
            <person name="Downs B."/>
            <person name="Dugan-Rocha S."/>
            <person name="Elkadiri S."/>
            <person name="Gnanaolivu R.D."/>
            <person name="Hernandez B."/>
            <person name="Javaid M."/>
            <person name="Jayaseelan J.C."/>
            <person name="Lee S."/>
            <person name="Li M."/>
            <person name="Ming W."/>
            <person name="Munidasa M."/>
            <person name="Muniz J."/>
            <person name="Nguyen L."/>
            <person name="Ongeri F."/>
            <person name="Osuji N."/>
            <person name="Pu L.-L."/>
            <person name="Puazo M."/>
            <person name="Qu C."/>
            <person name="Quiroz J."/>
            <person name="Raj R."/>
            <person name="Weissenberger G."/>
            <person name="Xin Y."/>
            <person name="Zou X."/>
            <person name="Han Y."/>
            <person name="Richards S."/>
            <person name="Worley K."/>
            <person name="Muzny D."/>
            <person name="Gibbs R."/>
        </authorList>
    </citation>
    <scope>NUCLEOTIDE SEQUENCE</scope>
    <source>
        <strain evidence="5">Sampled in the wild</strain>
    </source>
</reference>
<dbReference type="Proteomes" id="UP000792457">
    <property type="component" value="Unassembled WGS sequence"/>
</dbReference>
<dbReference type="OrthoDB" id="6482909at2759"/>
<name>A0A8K0JYV5_LADFU</name>
<dbReference type="PROSITE" id="PS50097">
    <property type="entry name" value="BTB"/>
    <property type="match status" value="1"/>
</dbReference>
<evidence type="ECO:0000256" key="1">
    <source>
        <dbReference type="ARBA" id="ARBA00004123"/>
    </source>
</evidence>
<dbReference type="SUPFAM" id="SSF46689">
    <property type="entry name" value="Homeodomain-like"/>
    <property type="match status" value="3"/>
</dbReference>
<dbReference type="Gene3D" id="1.10.10.60">
    <property type="entry name" value="Homeodomain-like"/>
    <property type="match status" value="3"/>
</dbReference>
<dbReference type="EMBL" id="KZ308203">
    <property type="protein sequence ID" value="KAG8224609.1"/>
    <property type="molecule type" value="Genomic_DNA"/>
</dbReference>
<feature type="domain" description="BTB" evidence="4">
    <location>
        <begin position="106"/>
        <end position="171"/>
    </location>
</feature>
<dbReference type="InterPro" id="IPR009057">
    <property type="entry name" value="Homeodomain-like_sf"/>
</dbReference>
<feature type="compositionally biased region" description="Low complexity" evidence="3">
    <location>
        <begin position="215"/>
        <end position="248"/>
    </location>
</feature>
<sequence>MELLLPAEQPNLIMEFFIHKKHPYLFLLILCASYASIPFYSKHKKINIFWNVENSRIGCIISIDFQDYEIAMAASGKFQDYYLKWNNYYSHLSGAFLQLLESESMVDVTLSAGGEKIRAHRIVLSACSPYFQELLATAEDTYPTLILSDVSAEDIRAVLEFVYRGELCIMANRFASVLKVADDLKIRGLSEVSSRLPNLEGMMSAEQTSECMAESNAVSNSSSFPGSSSLSNVNSIPSDSCIQSSDSSEGTRQFNLDNQEESAEKIMEENDASMPETVNLCEVVNSEDISRKDVKEVDTGSDSVMEVNLEREDNVPSLKEEVNSSVEVETKAVTKAPKASLRAVPRYVERCEGVIEIGPRKKMRKQRYRKEYSEEALCEALAELRRGRPLIEAAAAHHIPRSTLYVRARSSGIQLPLIRQEYPGEMINAAVQAVQGGSSLKRASDHFKIPKTVLWRKVQRELENGNPQLKKIEKSSRNPYTAEQRQAAIDALIRGDSIAKVYREYQISKTTLFRERARLIASGRIPPVAQRGEVIMKRGNPNHEKLDLAVTACQKRGMTHALAALTYQVPKTTLWRRLQQLRKKSIETCSEESGEGDVMALSLKKEDGECETVSEVEVKTVEEDKMKDDDKSSEERTQVEDPLEVVMEGEVTVKEDGTVSFVAADGSTECAEGLQFPPDSTLIILTTSLQEGEQIIVETDETEKEILSDN</sequence>
<feature type="region of interest" description="Disordered" evidence="3">
    <location>
        <begin position="214"/>
        <end position="254"/>
    </location>
</feature>
<evidence type="ECO:0000259" key="4">
    <source>
        <dbReference type="PROSITE" id="PS50097"/>
    </source>
</evidence>
<dbReference type="AlphaFoldDB" id="A0A8K0JYV5"/>
<dbReference type="PANTHER" id="PTHR23110">
    <property type="entry name" value="BTB DOMAIN TRANSCRIPTION FACTOR"/>
    <property type="match status" value="1"/>
</dbReference>
<dbReference type="GO" id="GO:0006357">
    <property type="term" value="P:regulation of transcription by RNA polymerase II"/>
    <property type="evidence" value="ECO:0007669"/>
    <property type="project" value="TreeGrafter"/>
</dbReference>
<dbReference type="CDD" id="cd18315">
    <property type="entry name" value="BTB_POZ_BAB-like"/>
    <property type="match status" value="1"/>
</dbReference>
<dbReference type="GO" id="GO:0003677">
    <property type="term" value="F:DNA binding"/>
    <property type="evidence" value="ECO:0007669"/>
    <property type="project" value="InterPro"/>
</dbReference>
<reference evidence="5" key="2">
    <citation type="submission" date="2017-10" db="EMBL/GenBank/DDBJ databases">
        <title>Ladona fulva Genome sequencing and assembly.</title>
        <authorList>
            <person name="Murali S."/>
            <person name="Richards S."/>
            <person name="Bandaranaike D."/>
            <person name="Bellair M."/>
            <person name="Blankenburg K."/>
            <person name="Chao H."/>
            <person name="Dinh H."/>
            <person name="Doddapaneni H."/>
            <person name="Dugan-Rocha S."/>
            <person name="Elkadiri S."/>
            <person name="Gnanaolivu R."/>
            <person name="Hernandez B."/>
            <person name="Skinner E."/>
            <person name="Javaid M."/>
            <person name="Lee S."/>
            <person name="Li M."/>
            <person name="Ming W."/>
            <person name="Munidasa M."/>
            <person name="Muniz J."/>
            <person name="Nguyen L."/>
            <person name="Hughes D."/>
            <person name="Osuji N."/>
            <person name="Pu L.-L."/>
            <person name="Puazo M."/>
            <person name="Qu C."/>
            <person name="Quiroz J."/>
            <person name="Raj R."/>
            <person name="Weissenberger G."/>
            <person name="Xin Y."/>
            <person name="Zou X."/>
            <person name="Han Y."/>
            <person name="Worley K."/>
            <person name="Muzny D."/>
            <person name="Gibbs R."/>
        </authorList>
    </citation>
    <scope>NUCLEOTIDE SEQUENCE</scope>
    <source>
        <strain evidence="5">Sampled in the wild</strain>
    </source>
</reference>
<dbReference type="InterPro" id="IPR051095">
    <property type="entry name" value="Dros_DevTransReg"/>
</dbReference>
<feature type="region of interest" description="Disordered" evidence="3">
    <location>
        <begin position="622"/>
        <end position="641"/>
    </location>
</feature>
<keyword evidence="2" id="KW-0539">Nucleus</keyword>
<dbReference type="Pfam" id="PF05225">
    <property type="entry name" value="HTH_psq"/>
    <property type="match status" value="2"/>
</dbReference>
<dbReference type="InterPro" id="IPR000210">
    <property type="entry name" value="BTB/POZ_dom"/>
</dbReference>
<dbReference type="GO" id="GO:0005634">
    <property type="term" value="C:nucleus"/>
    <property type="evidence" value="ECO:0007669"/>
    <property type="project" value="UniProtKB-SubCell"/>
</dbReference>
<evidence type="ECO:0000256" key="3">
    <source>
        <dbReference type="SAM" id="MobiDB-lite"/>
    </source>
</evidence>
<gene>
    <name evidence="5" type="ORF">J437_LFUL009174</name>
</gene>
<dbReference type="SMART" id="SM00225">
    <property type="entry name" value="BTB"/>
    <property type="match status" value="1"/>
</dbReference>
<keyword evidence="6" id="KW-1185">Reference proteome</keyword>
<dbReference type="Pfam" id="PF00651">
    <property type="entry name" value="BTB"/>
    <property type="match status" value="1"/>
</dbReference>
<accession>A0A8K0JYV5</accession>
<proteinExistence type="predicted"/>
<dbReference type="InterPro" id="IPR007889">
    <property type="entry name" value="HTH_Psq"/>
</dbReference>
<comment type="subcellular location">
    <subcellularLocation>
        <location evidence="1">Nucleus</location>
    </subcellularLocation>
</comment>
<organism evidence="5 6">
    <name type="scientific">Ladona fulva</name>
    <name type="common">Scarce chaser dragonfly</name>
    <name type="synonym">Libellula fulva</name>
    <dbReference type="NCBI Taxonomy" id="123851"/>
    <lineage>
        <taxon>Eukaryota</taxon>
        <taxon>Metazoa</taxon>
        <taxon>Ecdysozoa</taxon>
        <taxon>Arthropoda</taxon>
        <taxon>Hexapoda</taxon>
        <taxon>Insecta</taxon>
        <taxon>Pterygota</taxon>
        <taxon>Palaeoptera</taxon>
        <taxon>Odonata</taxon>
        <taxon>Epiprocta</taxon>
        <taxon>Anisoptera</taxon>
        <taxon>Libelluloidea</taxon>
        <taxon>Libellulidae</taxon>
        <taxon>Ladona</taxon>
    </lineage>
</organism>
<dbReference type="InterPro" id="IPR011333">
    <property type="entry name" value="SKP1/BTB/POZ_sf"/>
</dbReference>
<evidence type="ECO:0000256" key="2">
    <source>
        <dbReference type="ARBA" id="ARBA00023242"/>
    </source>
</evidence>
<comment type="caution">
    <text evidence="5">The sequence shown here is derived from an EMBL/GenBank/DDBJ whole genome shotgun (WGS) entry which is preliminary data.</text>
</comment>
<evidence type="ECO:0000313" key="5">
    <source>
        <dbReference type="EMBL" id="KAG8224609.1"/>
    </source>
</evidence>
<evidence type="ECO:0000313" key="6">
    <source>
        <dbReference type="Proteomes" id="UP000792457"/>
    </source>
</evidence>